<dbReference type="AlphaFoldDB" id="A0A5B9E4L0"/>
<dbReference type="Proteomes" id="UP000321820">
    <property type="component" value="Chromosome"/>
</dbReference>
<dbReference type="OrthoDB" id="1429078at2"/>
<keyword evidence="3" id="KW-1185">Reference proteome</keyword>
<dbReference type="PANTHER" id="PTHR39650">
    <property type="entry name" value="CDP-ARCHAEOL SYNTHASE"/>
    <property type="match status" value="1"/>
</dbReference>
<feature type="transmembrane region" description="Helical" evidence="1">
    <location>
        <begin position="12"/>
        <end position="30"/>
    </location>
</feature>
<name>A0A5B9E4L0_9BACT</name>
<gene>
    <name evidence="2" type="ORF">FTW19_02200</name>
</gene>
<protein>
    <submittedName>
        <fullName evidence="2">CDP-archaeol synthase</fullName>
    </submittedName>
</protein>
<dbReference type="PANTHER" id="PTHR39650:SF1">
    <property type="entry name" value="CDP-ARCHAEOL SYNTHASE"/>
    <property type="match status" value="1"/>
</dbReference>
<keyword evidence="1" id="KW-1133">Transmembrane helix</keyword>
<dbReference type="Pfam" id="PF01864">
    <property type="entry name" value="CarS-like"/>
    <property type="match status" value="1"/>
</dbReference>
<feature type="transmembrane region" description="Helical" evidence="1">
    <location>
        <begin position="63"/>
        <end position="82"/>
    </location>
</feature>
<feature type="transmembrane region" description="Helical" evidence="1">
    <location>
        <begin position="141"/>
        <end position="160"/>
    </location>
</feature>
<keyword evidence="1" id="KW-0812">Transmembrane</keyword>
<dbReference type="EMBL" id="CP042806">
    <property type="protein sequence ID" value="QEE26918.1"/>
    <property type="molecule type" value="Genomic_DNA"/>
</dbReference>
<evidence type="ECO:0000256" key="1">
    <source>
        <dbReference type="SAM" id="Phobius"/>
    </source>
</evidence>
<accession>A0A5B9E4L0</accession>
<evidence type="ECO:0000313" key="2">
    <source>
        <dbReference type="EMBL" id="QEE26918.1"/>
    </source>
</evidence>
<sequence length="169" mass="18276">MSDGKANLNLQTIGELLILLAVANVTPILANNLLGSRWSYPVDGRLVLFDHQRLFGASKTFRGILSSIVATSTAGLLLGSSWKLGAAVSVYSMSGDLFSSFCKRRFGLPAGSRASGLDQIPESLFPAIGLRQAFALTPADIDVVVVCFFVGEIVLSRVFFKMHLREHPY</sequence>
<evidence type="ECO:0000313" key="3">
    <source>
        <dbReference type="Proteomes" id="UP000321820"/>
    </source>
</evidence>
<dbReference type="KEGG" id="talb:FTW19_02200"/>
<dbReference type="InterPro" id="IPR032690">
    <property type="entry name" value="CarS"/>
</dbReference>
<reference evidence="2 3" key="1">
    <citation type="submission" date="2019-08" db="EMBL/GenBank/DDBJ databases">
        <title>Complete genome sequence of Terriglobus albidus strain ORNL.</title>
        <authorList>
            <person name="Podar M."/>
        </authorList>
    </citation>
    <scope>NUCLEOTIDE SEQUENCE [LARGE SCALE GENOMIC DNA]</scope>
    <source>
        <strain evidence="2 3">ORNL</strain>
    </source>
</reference>
<dbReference type="RefSeq" id="WP_147646114.1">
    <property type="nucleotide sequence ID" value="NZ_CP042806.1"/>
</dbReference>
<proteinExistence type="predicted"/>
<keyword evidence="1" id="KW-0472">Membrane</keyword>
<organism evidence="2 3">
    <name type="scientific">Terriglobus albidus</name>
    <dbReference type="NCBI Taxonomy" id="1592106"/>
    <lineage>
        <taxon>Bacteria</taxon>
        <taxon>Pseudomonadati</taxon>
        <taxon>Acidobacteriota</taxon>
        <taxon>Terriglobia</taxon>
        <taxon>Terriglobales</taxon>
        <taxon>Acidobacteriaceae</taxon>
        <taxon>Terriglobus</taxon>
    </lineage>
</organism>